<dbReference type="Proteomes" id="UP000283492">
    <property type="component" value="Unassembled WGS sequence"/>
</dbReference>
<gene>
    <name evidence="1" type="ORF">DW914_06525</name>
</gene>
<dbReference type="RefSeq" id="WP_118580695.1">
    <property type="nucleotide sequence ID" value="NZ_CABJFX010000008.1"/>
</dbReference>
<proteinExistence type="predicted"/>
<organism evidence="1 2">
    <name type="scientific">Roseburia inulinivorans</name>
    <dbReference type="NCBI Taxonomy" id="360807"/>
    <lineage>
        <taxon>Bacteria</taxon>
        <taxon>Bacillati</taxon>
        <taxon>Bacillota</taxon>
        <taxon>Clostridia</taxon>
        <taxon>Lachnospirales</taxon>
        <taxon>Lachnospiraceae</taxon>
        <taxon>Roseburia</taxon>
    </lineage>
</organism>
<reference evidence="1 2" key="1">
    <citation type="submission" date="2018-08" db="EMBL/GenBank/DDBJ databases">
        <title>A genome reference for cultivated species of the human gut microbiota.</title>
        <authorList>
            <person name="Zou Y."/>
            <person name="Xue W."/>
            <person name="Luo G."/>
        </authorList>
    </citation>
    <scope>NUCLEOTIDE SEQUENCE [LARGE SCALE GENOMIC DNA]</scope>
    <source>
        <strain evidence="1 2">AM42-1AC</strain>
    </source>
</reference>
<protein>
    <submittedName>
        <fullName evidence="1">Uncharacterized protein</fullName>
    </submittedName>
</protein>
<evidence type="ECO:0000313" key="1">
    <source>
        <dbReference type="EMBL" id="RHA89871.1"/>
    </source>
</evidence>
<evidence type="ECO:0000313" key="2">
    <source>
        <dbReference type="Proteomes" id="UP000283492"/>
    </source>
</evidence>
<name>A0A3R6H2Q4_9FIRM</name>
<comment type="caution">
    <text evidence="1">The sequence shown here is derived from an EMBL/GenBank/DDBJ whole genome shotgun (WGS) entry which is preliminary data.</text>
</comment>
<dbReference type="AlphaFoldDB" id="A0A3R6H2Q4"/>
<accession>A0A3R6H2Q4</accession>
<dbReference type="SUPFAM" id="SSF52540">
    <property type="entry name" value="P-loop containing nucleoside triphosphate hydrolases"/>
    <property type="match status" value="1"/>
</dbReference>
<dbReference type="InterPro" id="IPR027417">
    <property type="entry name" value="P-loop_NTPase"/>
</dbReference>
<sequence length="358" mass="41363">MIFAGNQERGYFSEEFAGKNGLDFAYVGTYPHIADQTNDILRHGKQDYTIFDVDTYIDDADEIADQIIRICRANNSKAIVYAPGYMLESAMIMALYDKGITYFITAQTLSSMKDQLEKCINGYYDANGIEEFKVIQREKNLEEEKKNLNIKLIGVAGACNRIGTTTHAMQIIRYLQLKGYKACYIQMNSTKYVSNMLEWFNVESQDEEIGRITYSGIDHFYNVNKIQDVLRLGYDYYVYDYGVNCDVNFNRVSFMEKDIKIFVVGADPTEIPYTYEIVKSAFYDDVKYIFNFAAKTDADDLKELMGDKYGSSFIAEFIPDKYVYVPTEIYEKIIPVTDLSVEQNKTKKRKGFFGKKRK</sequence>
<dbReference type="EMBL" id="QSFX01000008">
    <property type="protein sequence ID" value="RHA89871.1"/>
    <property type="molecule type" value="Genomic_DNA"/>
</dbReference>